<dbReference type="EMBL" id="UINC01063618">
    <property type="protein sequence ID" value="SVB91438.1"/>
    <property type="molecule type" value="Genomic_DNA"/>
</dbReference>
<dbReference type="AlphaFoldDB" id="A0A382HVY2"/>
<proteinExistence type="predicted"/>
<accession>A0A382HVY2</accession>
<dbReference type="InterPro" id="IPR055170">
    <property type="entry name" value="GFO_IDH_MocA-like_dom"/>
</dbReference>
<evidence type="ECO:0000313" key="3">
    <source>
        <dbReference type="EMBL" id="SVB91438.1"/>
    </source>
</evidence>
<evidence type="ECO:0008006" key="4">
    <source>
        <dbReference type="Google" id="ProtNLM"/>
    </source>
</evidence>
<dbReference type="GO" id="GO:0000166">
    <property type="term" value="F:nucleotide binding"/>
    <property type="evidence" value="ECO:0007669"/>
    <property type="project" value="InterPro"/>
</dbReference>
<organism evidence="3">
    <name type="scientific">marine metagenome</name>
    <dbReference type="NCBI Taxonomy" id="408172"/>
    <lineage>
        <taxon>unclassified sequences</taxon>
        <taxon>metagenomes</taxon>
        <taxon>ecological metagenomes</taxon>
    </lineage>
</organism>
<reference evidence="3" key="1">
    <citation type="submission" date="2018-05" db="EMBL/GenBank/DDBJ databases">
        <authorList>
            <person name="Lanie J.A."/>
            <person name="Ng W.-L."/>
            <person name="Kazmierczak K.M."/>
            <person name="Andrzejewski T.M."/>
            <person name="Davidsen T.M."/>
            <person name="Wayne K.J."/>
            <person name="Tettelin H."/>
            <person name="Glass J.I."/>
            <person name="Rusch D."/>
            <person name="Podicherti R."/>
            <person name="Tsui H.-C.T."/>
            <person name="Winkler M.E."/>
        </authorList>
    </citation>
    <scope>NUCLEOTIDE SEQUENCE</scope>
</reference>
<dbReference type="SUPFAM" id="SSF51735">
    <property type="entry name" value="NAD(P)-binding Rossmann-fold domains"/>
    <property type="match status" value="1"/>
</dbReference>
<dbReference type="Gene3D" id="3.30.360.10">
    <property type="entry name" value="Dihydrodipicolinate Reductase, domain 2"/>
    <property type="match status" value="1"/>
</dbReference>
<dbReference type="Pfam" id="PF01408">
    <property type="entry name" value="GFO_IDH_MocA"/>
    <property type="match status" value="1"/>
</dbReference>
<dbReference type="PANTHER" id="PTHR43377">
    <property type="entry name" value="BILIVERDIN REDUCTASE A"/>
    <property type="match status" value="1"/>
</dbReference>
<evidence type="ECO:0000259" key="1">
    <source>
        <dbReference type="Pfam" id="PF01408"/>
    </source>
</evidence>
<dbReference type="InterPro" id="IPR051450">
    <property type="entry name" value="Gfo/Idh/MocA_Oxidoreductases"/>
</dbReference>
<name>A0A382HVY2_9ZZZZ</name>
<feature type="domain" description="GFO/IDH/MocA-like oxidoreductase" evidence="2">
    <location>
        <begin position="124"/>
        <end position="247"/>
    </location>
</feature>
<dbReference type="InterPro" id="IPR000683">
    <property type="entry name" value="Gfo/Idh/MocA-like_OxRdtase_N"/>
</dbReference>
<dbReference type="Gene3D" id="3.40.50.720">
    <property type="entry name" value="NAD(P)-binding Rossmann-like Domain"/>
    <property type="match status" value="1"/>
</dbReference>
<dbReference type="Pfam" id="PF22725">
    <property type="entry name" value="GFO_IDH_MocA_C3"/>
    <property type="match status" value="1"/>
</dbReference>
<evidence type="ECO:0000259" key="2">
    <source>
        <dbReference type="Pfam" id="PF22725"/>
    </source>
</evidence>
<dbReference type="PANTHER" id="PTHR43377:SF1">
    <property type="entry name" value="BILIVERDIN REDUCTASE A"/>
    <property type="match status" value="1"/>
</dbReference>
<dbReference type="SUPFAM" id="SSF55347">
    <property type="entry name" value="Glyceraldehyde-3-phosphate dehydrogenase-like, C-terminal domain"/>
    <property type="match status" value="1"/>
</dbReference>
<protein>
    <recommendedName>
        <fullName evidence="4">Gfo/Idh/MocA-like oxidoreductase N-terminal domain-containing protein</fullName>
    </recommendedName>
</protein>
<sequence>MKVLVVGFGSIGKRHINNLLKYPNVELIICTRKNSINLETRKNFKIVQSIEQGINENPDIAFITNVTSAHVSTAIKLAESGIDLFIEKPLSNSMESIDKLSEIVQKKKINVMVGCNFRFHECLKKIKELLDENVIGNVISVKVECGSYLPDWHPNEDYRNGYAARKALGGGIVLTCIHEIDYLYWFFGEVDDVVSFSGKYSDLELDVDDLSTALLKFKKNIIAEVHLDFFQRKDFRSCKIIGKKGTIYWDSDSNLVKLFEINENKWIEILKISDYDRNQMFMKELDYYFDCINQNKEPMNNISETKKILKIALGIIESSKTKKVVEI</sequence>
<feature type="domain" description="Gfo/Idh/MocA-like oxidoreductase N-terminal" evidence="1">
    <location>
        <begin position="1"/>
        <end position="114"/>
    </location>
</feature>
<dbReference type="InterPro" id="IPR036291">
    <property type="entry name" value="NAD(P)-bd_dom_sf"/>
</dbReference>
<gene>
    <name evidence="3" type="ORF">METZ01_LOCUS244292</name>
</gene>